<evidence type="ECO:0000259" key="19">
    <source>
        <dbReference type="PROSITE" id="PS50109"/>
    </source>
</evidence>
<dbReference type="FunFam" id="1.10.287.130:FF:000038">
    <property type="entry name" value="Sensory transduction histidine kinase"/>
    <property type="match status" value="1"/>
</dbReference>
<dbReference type="AlphaFoldDB" id="A0AA96GNW1"/>
<dbReference type="PROSITE" id="PS50894">
    <property type="entry name" value="HPT"/>
    <property type="match status" value="1"/>
</dbReference>
<feature type="domain" description="HPt" evidence="23">
    <location>
        <begin position="737"/>
        <end position="833"/>
    </location>
</feature>
<dbReference type="PROSITE" id="PS50113">
    <property type="entry name" value="PAC"/>
    <property type="match status" value="1"/>
</dbReference>
<evidence type="ECO:0000259" key="21">
    <source>
        <dbReference type="PROSITE" id="PS50112"/>
    </source>
</evidence>
<dbReference type="PROSITE" id="PS50110">
    <property type="entry name" value="RESPONSE_REGULATORY"/>
    <property type="match status" value="1"/>
</dbReference>
<evidence type="ECO:0000256" key="3">
    <source>
        <dbReference type="ARBA" id="ARBA00012438"/>
    </source>
</evidence>
<evidence type="ECO:0000256" key="2">
    <source>
        <dbReference type="ARBA" id="ARBA00004429"/>
    </source>
</evidence>
<dbReference type="InterPro" id="IPR011006">
    <property type="entry name" value="CheY-like_superfamily"/>
</dbReference>
<comment type="catalytic activity">
    <reaction evidence="1">
        <text>ATP + protein L-histidine = ADP + protein N-phospho-L-histidine.</text>
        <dbReference type="EC" id="2.7.13.3"/>
    </reaction>
</comment>
<evidence type="ECO:0000256" key="11">
    <source>
        <dbReference type="ARBA" id="ARBA00022840"/>
    </source>
</evidence>
<keyword evidence="25" id="KW-1185">Reference proteome</keyword>
<evidence type="ECO:0000259" key="23">
    <source>
        <dbReference type="PROSITE" id="PS50894"/>
    </source>
</evidence>
<dbReference type="InterPro" id="IPR001789">
    <property type="entry name" value="Sig_transdc_resp-reg_receiver"/>
</dbReference>
<evidence type="ECO:0000256" key="8">
    <source>
        <dbReference type="ARBA" id="ARBA00022692"/>
    </source>
</evidence>
<evidence type="ECO:0000256" key="6">
    <source>
        <dbReference type="ARBA" id="ARBA00022553"/>
    </source>
</evidence>
<evidence type="ECO:0000256" key="7">
    <source>
        <dbReference type="ARBA" id="ARBA00022679"/>
    </source>
</evidence>
<keyword evidence="10" id="KW-0418">Kinase</keyword>
<sequence>MNILSTKSRLAFGQVSLLISVLLTASLFGLMPDRTGAVRQGRAALAESIAANSTILITQDDVDRLEGILQLVVDRNPDLLSAGLRTESGDWLLTIGDHENHWRDNHSDYSSNTQVTVAIWEGEDKWGQVELRFTPLSEEGWLGYITGPQPQLLLFVGLMCFIGFYLYLGKMLKQLDPSQAVPERVRSALDTMAEGLLVLDNKGQIMLANRAFATLLTKTPEALLGQAVGAFPWSDIEGHPLAPGTHPWHIALNSGEAQKNERVRLTLPDNTRLTFMINCSPILGSGAKNVGVLVSFDDVTQLEEAEIELLKSKEEAVAANQAKSAFLANMSHEIRTPMNAILGFTELIKRGYGRDSVETRKHLEIIHSSGKHLLDLINDILDLSKVESGRLEIERVRFNPYLVIMDVVRVLGVRAHEKGIELELKIPDDVPETIIGDPGRIRQIITNLVGNAVKFTERGAVTVTAHAKQVAGELIQFHIDVADTGIGMNGEATQRIFEDFVQADASVTRKFGGTGLGLAISRKFARALGGDITVDSQPGVGSVFKITLDAGSAVEVAWVTPEQALTIDESGMMQEHTNWIFPSARILVVDDGPENREFVKVVLGGYGLSIDEAGNGLIGVEMAMASEYDIILMDMQMPEMDGLTATRTLRDRGLQIPIISLTANAMKGFEQELFDAGFSDYLTKPIDIDRFLAKLAQFLHGQPVRESSRQSVLPASSHRHASEIEDSSPILSKLGSTNPKFANVITRFVGRLGEQLQAMDTAYSNRDMEALAKLAHWLKGAGGTVGFDVLNKPAAELEAAAKAADLAIIEQHLHSIHLLATRIAHGAQGTPEPVAMGVPSASTSVK</sequence>
<keyword evidence="5" id="KW-0997">Cell inner membrane</keyword>
<keyword evidence="15" id="KW-0131">Cell cycle</keyword>
<feature type="modified residue" description="Phosphohistidine" evidence="16">
    <location>
        <position position="776"/>
    </location>
</feature>
<dbReference type="CDD" id="cd00082">
    <property type="entry name" value="HisKA"/>
    <property type="match status" value="1"/>
</dbReference>
<dbReference type="EMBL" id="CP116968">
    <property type="protein sequence ID" value="WNM63865.1"/>
    <property type="molecule type" value="Genomic_DNA"/>
</dbReference>
<evidence type="ECO:0000256" key="12">
    <source>
        <dbReference type="ARBA" id="ARBA00022989"/>
    </source>
</evidence>
<keyword evidence="14 18" id="KW-0472">Membrane</keyword>
<dbReference type="GO" id="GO:0000155">
    <property type="term" value="F:phosphorelay sensor kinase activity"/>
    <property type="evidence" value="ECO:0007669"/>
    <property type="project" value="InterPro"/>
</dbReference>
<evidence type="ECO:0000256" key="13">
    <source>
        <dbReference type="ARBA" id="ARBA00023012"/>
    </source>
</evidence>
<dbReference type="InterPro" id="IPR000700">
    <property type="entry name" value="PAS-assoc_C"/>
</dbReference>
<keyword evidence="4" id="KW-1003">Cell membrane</keyword>
<dbReference type="SMART" id="SM00387">
    <property type="entry name" value="HATPase_c"/>
    <property type="match status" value="1"/>
</dbReference>
<evidence type="ECO:0000256" key="16">
    <source>
        <dbReference type="PROSITE-ProRule" id="PRU00110"/>
    </source>
</evidence>
<dbReference type="Gene3D" id="3.30.450.20">
    <property type="entry name" value="PAS domain"/>
    <property type="match status" value="1"/>
</dbReference>
<dbReference type="RefSeq" id="WP_312748629.1">
    <property type="nucleotide sequence ID" value="NZ_CP116968.1"/>
</dbReference>
<keyword evidence="11 24" id="KW-0067">ATP-binding</keyword>
<dbReference type="SMART" id="SM00448">
    <property type="entry name" value="REC"/>
    <property type="match status" value="1"/>
</dbReference>
<feature type="domain" description="Response regulatory" evidence="20">
    <location>
        <begin position="585"/>
        <end position="699"/>
    </location>
</feature>
<comment type="subcellular location">
    <subcellularLocation>
        <location evidence="2">Cell inner membrane</location>
        <topology evidence="2">Multi-pass membrane protein</topology>
    </subcellularLocation>
</comment>
<dbReference type="PANTHER" id="PTHR43047">
    <property type="entry name" value="TWO-COMPONENT HISTIDINE PROTEIN KINASE"/>
    <property type="match status" value="1"/>
</dbReference>
<evidence type="ECO:0000256" key="1">
    <source>
        <dbReference type="ARBA" id="ARBA00000085"/>
    </source>
</evidence>
<feature type="transmembrane region" description="Helical" evidence="18">
    <location>
        <begin position="12"/>
        <end position="30"/>
    </location>
</feature>
<keyword evidence="8 18" id="KW-0812">Transmembrane</keyword>
<dbReference type="InterPro" id="IPR036641">
    <property type="entry name" value="HPT_dom_sf"/>
</dbReference>
<evidence type="ECO:0000313" key="25">
    <source>
        <dbReference type="Proteomes" id="UP001302494"/>
    </source>
</evidence>
<dbReference type="InterPro" id="IPR005467">
    <property type="entry name" value="His_kinase_dom"/>
</dbReference>
<organism evidence="24 25">
    <name type="scientific">Candidatus Nitrospira neomarina</name>
    <dbReference type="NCBI Taxonomy" id="3020899"/>
    <lineage>
        <taxon>Bacteria</taxon>
        <taxon>Pseudomonadati</taxon>
        <taxon>Nitrospirota</taxon>
        <taxon>Nitrospiria</taxon>
        <taxon>Nitrospirales</taxon>
        <taxon>Nitrospiraceae</taxon>
        <taxon>Nitrospira</taxon>
    </lineage>
</organism>
<dbReference type="PRINTS" id="PR00344">
    <property type="entry name" value="BCTRLSENSOR"/>
</dbReference>
<dbReference type="GO" id="GO:0005886">
    <property type="term" value="C:plasma membrane"/>
    <property type="evidence" value="ECO:0007669"/>
    <property type="project" value="UniProtKB-SubCell"/>
</dbReference>
<dbReference type="Pfam" id="PF00072">
    <property type="entry name" value="Response_reg"/>
    <property type="match status" value="1"/>
</dbReference>
<dbReference type="GO" id="GO:0009927">
    <property type="term" value="F:histidine phosphotransfer kinase activity"/>
    <property type="evidence" value="ECO:0007669"/>
    <property type="project" value="TreeGrafter"/>
</dbReference>
<dbReference type="FunFam" id="3.30.565.10:FF:000010">
    <property type="entry name" value="Sensor histidine kinase RcsC"/>
    <property type="match status" value="1"/>
</dbReference>
<feature type="domain" description="PAS" evidence="21">
    <location>
        <begin position="181"/>
        <end position="226"/>
    </location>
</feature>
<dbReference type="Pfam" id="PF02518">
    <property type="entry name" value="HATPase_c"/>
    <property type="match status" value="1"/>
</dbReference>
<dbReference type="InterPro" id="IPR003661">
    <property type="entry name" value="HisK_dim/P_dom"/>
</dbReference>
<dbReference type="SUPFAM" id="SSF47384">
    <property type="entry name" value="Homodimeric domain of signal transducing histidine kinase"/>
    <property type="match status" value="1"/>
</dbReference>
<dbReference type="Gene3D" id="1.10.287.130">
    <property type="match status" value="1"/>
</dbReference>
<dbReference type="Proteomes" id="UP001302494">
    <property type="component" value="Chromosome"/>
</dbReference>
<dbReference type="SMART" id="SM00388">
    <property type="entry name" value="HisKA"/>
    <property type="match status" value="1"/>
</dbReference>
<dbReference type="SUPFAM" id="SSF47226">
    <property type="entry name" value="Histidine-containing phosphotransfer domain, HPT domain"/>
    <property type="match status" value="1"/>
</dbReference>
<dbReference type="KEGG" id="nneo:PQG83_08940"/>
<reference evidence="24 25" key="1">
    <citation type="submission" date="2023-01" db="EMBL/GenBank/DDBJ databases">
        <title>Cultivation and genomic characterization of new, ubiquitous marine nitrite-oxidizing bacteria from the Nitrospirales.</title>
        <authorList>
            <person name="Mueller A.J."/>
            <person name="Daebeler A."/>
            <person name="Herbold C.W."/>
            <person name="Kirkegaard R.H."/>
            <person name="Daims H."/>
        </authorList>
    </citation>
    <scope>NUCLEOTIDE SEQUENCE [LARGE SCALE GENOMIC DNA]</scope>
    <source>
        <strain evidence="24 25">DK</strain>
    </source>
</reference>
<feature type="modified residue" description="4-aspartylphosphate" evidence="17">
    <location>
        <position position="634"/>
    </location>
</feature>
<dbReference type="Pfam" id="PF01627">
    <property type="entry name" value="Hpt"/>
    <property type="match status" value="1"/>
</dbReference>
<dbReference type="CDD" id="cd00130">
    <property type="entry name" value="PAS"/>
    <property type="match status" value="1"/>
</dbReference>
<dbReference type="PROSITE" id="PS50109">
    <property type="entry name" value="HIS_KIN"/>
    <property type="match status" value="1"/>
</dbReference>
<dbReference type="CDD" id="cd16922">
    <property type="entry name" value="HATPase_EvgS-ArcB-TorS-like"/>
    <property type="match status" value="1"/>
</dbReference>
<dbReference type="InterPro" id="IPR003594">
    <property type="entry name" value="HATPase_dom"/>
</dbReference>
<evidence type="ECO:0000259" key="20">
    <source>
        <dbReference type="PROSITE" id="PS50110"/>
    </source>
</evidence>
<evidence type="ECO:0000256" key="9">
    <source>
        <dbReference type="ARBA" id="ARBA00022741"/>
    </source>
</evidence>
<dbReference type="SUPFAM" id="SSF55785">
    <property type="entry name" value="PYP-like sensor domain (PAS domain)"/>
    <property type="match status" value="1"/>
</dbReference>
<dbReference type="InterPro" id="IPR036890">
    <property type="entry name" value="HATPase_C_sf"/>
</dbReference>
<dbReference type="InterPro" id="IPR000014">
    <property type="entry name" value="PAS"/>
</dbReference>
<evidence type="ECO:0000256" key="14">
    <source>
        <dbReference type="ARBA" id="ARBA00023136"/>
    </source>
</evidence>
<accession>A0AA96GNW1</accession>
<evidence type="ECO:0000256" key="4">
    <source>
        <dbReference type="ARBA" id="ARBA00022475"/>
    </source>
</evidence>
<keyword evidence="9" id="KW-0547">Nucleotide-binding</keyword>
<keyword evidence="6 17" id="KW-0597">Phosphoprotein</keyword>
<dbReference type="PROSITE" id="PS50112">
    <property type="entry name" value="PAS"/>
    <property type="match status" value="1"/>
</dbReference>
<dbReference type="GO" id="GO:0005524">
    <property type="term" value="F:ATP binding"/>
    <property type="evidence" value="ECO:0007669"/>
    <property type="project" value="UniProtKB-KW"/>
</dbReference>
<feature type="domain" description="PAC" evidence="22">
    <location>
        <begin position="259"/>
        <end position="311"/>
    </location>
</feature>
<evidence type="ECO:0000256" key="18">
    <source>
        <dbReference type="SAM" id="Phobius"/>
    </source>
</evidence>
<evidence type="ECO:0000256" key="5">
    <source>
        <dbReference type="ARBA" id="ARBA00022519"/>
    </source>
</evidence>
<evidence type="ECO:0000256" key="17">
    <source>
        <dbReference type="PROSITE-ProRule" id="PRU00169"/>
    </source>
</evidence>
<dbReference type="InterPro" id="IPR004358">
    <property type="entry name" value="Sig_transdc_His_kin-like_C"/>
</dbReference>
<dbReference type="EC" id="2.7.13.3" evidence="3"/>
<dbReference type="Gene3D" id="3.30.565.10">
    <property type="entry name" value="Histidine kinase-like ATPase, C-terminal domain"/>
    <property type="match status" value="1"/>
</dbReference>
<evidence type="ECO:0000313" key="24">
    <source>
        <dbReference type="EMBL" id="WNM63865.1"/>
    </source>
</evidence>
<evidence type="ECO:0000259" key="22">
    <source>
        <dbReference type="PROSITE" id="PS50113"/>
    </source>
</evidence>
<name>A0AA96GNW1_9BACT</name>
<dbReference type="SUPFAM" id="SSF55874">
    <property type="entry name" value="ATPase domain of HSP90 chaperone/DNA topoisomerase II/histidine kinase"/>
    <property type="match status" value="1"/>
</dbReference>
<dbReference type="Pfam" id="PF00512">
    <property type="entry name" value="HisKA"/>
    <property type="match status" value="1"/>
</dbReference>
<gene>
    <name evidence="24" type="ORF">PQG83_08940</name>
</gene>
<dbReference type="SMART" id="SM00091">
    <property type="entry name" value="PAS"/>
    <property type="match status" value="1"/>
</dbReference>
<proteinExistence type="predicted"/>
<keyword evidence="13" id="KW-0902">Two-component regulatory system</keyword>
<dbReference type="Pfam" id="PF13426">
    <property type="entry name" value="PAS_9"/>
    <property type="match status" value="1"/>
</dbReference>
<dbReference type="Gene3D" id="1.20.120.160">
    <property type="entry name" value="HPT domain"/>
    <property type="match status" value="1"/>
</dbReference>
<keyword evidence="7" id="KW-0808">Transferase</keyword>
<dbReference type="SUPFAM" id="SSF52172">
    <property type="entry name" value="CheY-like"/>
    <property type="match status" value="1"/>
</dbReference>
<protein>
    <recommendedName>
        <fullName evidence="3">histidine kinase</fullName>
        <ecNumber evidence="3">2.7.13.3</ecNumber>
    </recommendedName>
</protein>
<dbReference type="PANTHER" id="PTHR43047:SF72">
    <property type="entry name" value="OSMOSENSING HISTIDINE PROTEIN KINASE SLN1"/>
    <property type="match status" value="1"/>
</dbReference>
<feature type="transmembrane region" description="Helical" evidence="18">
    <location>
        <begin position="152"/>
        <end position="168"/>
    </location>
</feature>
<dbReference type="InterPro" id="IPR035965">
    <property type="entry name" value="PAS-like_dom_sf"/>
</dbReference>
<dbReference type="InterPro" id="IPR036097">
    <property type="entry name" value="HisK_dim/P_sf"/>
</dbReference>
<keyword evidence="12 18" id="KW-1133">Transmembrane helix</keyword>
<evidence type="ECO:0000256" key="10">
    <source>
        <dbReference type="ARBA" id="ARBA00022777"/>
    </source>
</evidence>
<evidence type="ECO:0000256" key="15">
    <source>
        <dbReference type="ARBA" id="ARBA00023306"/>
    </source>
</evidence>
<feature type="domain" description="Histidine kinase" evidence="19">
    <location>
        <begin position="329"/>
        <end position="552"/>
    </location>
</feature>
<dbReference type="Gene3D" id="3.40.50.2300">
    <property type="match status" value="1"/>
</dbReference>
<dbReference type="InterPro" id="IPR008207">
    <property type="entry name" value="Sig_transdc_His_kin_Hpt_dom"/>
</dbReference>